<comment type="caution">
    <text evidence="1">The sequence shown here is derived from an EMBL/GenBank/DDBJ whole genome shotgun (WGS) entry which is preliminary data.</text>
</comment>
<protein>
    <submittedName>
        <fullName evidence="1">Uncharacterized protein</fullName>
    </submittedName>
</protein>
<gene>
    <name evidence="1" type="ORF">TWF481_001123</name>
</gene>
<dbReference type="AlphaFoldDB" id="A0AAV9WRP2"/>
<organism evidence="1 2">
    <name type="scientific">Arthrobotrys musiformis</name>
    <dbReference type="NCBI Taxonomy" id="47236"/>
    <lineage>
        <taxon>Eukaryota</taxon>
        <taxon>Fungi</taxon>
        <taxon>Dikarya</taxon>
        <taxon>Ascomycota</taxon>
        <taxon>Pezizomycotina</taxon>
        <taxon>Orbiliomycetes</taxon>
        <taxon>Orbiliales</taxon>
        <taxon>Orbiliaceae</taxon>
        <taxon>Arthrobotrys</taxon>
    </lineage>
</organism>
<dbReference type="EMBL" id="JAVHJL010000001">
    <property type="protein sequence ID" value="KAK6512232.1"/>
    <property type="molecule type" value="Genomic_DNA"/>
</dbReference>
<accession>A0AAV9WRP2</accession>
<sequence length="92" mass="10659">MLLAVLQGPYDLKHLWQVPIPDFYEKKTKEKKNQDEDDGLPIFTVQRCHFGKAARIKKYIYERPEAGGMMIMINAEIFEWAKEKSASAADRA</sequence>
<proteinExistence type="predicted"/>
<evidence type="ECO:0000313" key="2">
    <source>
        <dbReference type="Proteomes" id="UP001370758"/>
    </source>
</evidence>
<keyword evidence="2" id="KW-1185">Reference proteome</keyword>
<evidence type="ECO:0000313" key="1">
    <source>
        <dbReference type="EMBL" id="KAK6512232.1"/>
    </source>
</evidence>
<dbReference type="Proteomes" id="UP001370758">
    <property type="component" value="Unassembled WGS sequence"/>
</dbReference>
<reference evidence="1 2" key="1">
    <citation type="submission" date="2023-08" db="EMBL/GenBank/DDBJ databases">
        <authorList>
            <person name="Palmer J.M."/>
        </authorList>
    </citation>
    <scope>NUCLEOTIDE SEQUENCE [LARGE SCALE GENOMIC DNA]</scope>
    <source>
        <strain evidence="1 2">TWF481</strain>
    </source>
</reference>
<name>A0AAV9WRP2_9PEZI</name>